<evidence type="ECO:0000259" key="4">
    <source>
        <dbReference type="Pfam" id="PF10672"/>
    </source>
</evidence>
<keyword evidence="1 6" id="KW-0489">Methyltransferase</keyword>
<dbReference type="PROSITE" id="PS50890">
    <property type="entry name" value="PUA"/>
    <property type="match status" value="1"/>
</dbReference>
<dbReference type="InterPro" id="IPR041532">
    <property type="entry name" value="RlmI-like_PUA"/>
</dbReference>
<reference evidence="6 7" key="1">
    <citation type="submission" date="2018-02" db="EMBL/GenBank/DDBJ databases">
        <title>Jeotgalibacillus proteolyticum sp. nov. a protease producing bacterium isolated from ocean sediments of Laizhou Bay.</title>
        <authorList>
            <person name="Li Y."/>
        </authorList>
    </citation>
    <scope>NUCLEOTIDE SEQUENCE [LARGE SCALE GENOMIC DNA]</scope>
    <source>
        <strain evidence="6 7">22-7</strain>
    </source>
</reference>
<dbReference type="GO" id="GO:0032259">
    <property type="term" value="P:methylation"/>
    <property type="evidence" value="ECO:0007669"/>
    <property type="project" value="UniProtKB-KW"/>
</dbReference>
<organism evidence="6 7">
    <name type="scientific">Jeotgalibacillus proteolyticus</name>
    <dbReference type="NCBI Taxonomy" id="2082395"/>
    <lineage>
        <taxon>Bacteria</taxon>
        <taxon>Bacillati</taxon>
        <taxon>Bacillota</taxon>
        <taxon>Bacilli</taxon>
        <taxon>Bacillales</taxon>
        <taxon>Caryophanaceae</taxon>
        <taxon>Jeotgalibacillus</taxon>
    </lineage>
</organism>
<evidence type="ECO:0000313" key="7">
    <source>
        <dbReference type="Proteomes" id="UP000239047"/>
    </source>
</evidence>
<sequence>MNKITLKKKFTDKVKSGYPLLTAEMLEDPSQLGEEGDILILTDHRDEFIAKGFQGKQNKGIGWLVTWEQDEEIAKLLFINRLRAAIGRRKKWFSSSDTNAFRVFNGEGDGLGGLTIDYFNGHYLFTWYSEGIYLMREELFSAFEELVSYKSIYGKKRFDTKGRYVEDDDFIKGERPSFPLVVKENGAQFAVYLNEGAMVGVFLDQRDVRRAIRDRYAEGKTVLNTFSYTGAFSVFAALGGAVKTTSVDLANRSVPKTIEQFSMNGIDYEAQDILVRDVFRYFNYAVKNEIKFDLVVMDPPSFARSKKNTFSAAKDYKNLMKQAIDITENNGVIVASTNAANVPMKKFQRFIDEAFKEKGLKYEILETHTLPEDFAVSSSFTEGDYLKVLFVKRK</sequence>
<dbReference type="AlphaFoldDB" id="A0A2S5GA31"/>
<evidence type="ECO:0000313" key="6">
    <source>
        <dbReference type="EMBL" id="PPA69773.1"/>
    </source>
</evidence>
<dbReference type="GO" id="GO:0008168">
    <property type="term" value="F:methyltransferase activity"/>
    <property type="evidence" value="ECO:0007669"/>
    <property type="project" value="UniProtKB-KW"/>
</dbReference>
<dbReference type="PANTHER" id="PTHR43042">
    <property type="entry name" value="SAM-DEPENDENT METHYLTRANSFERASE"/>
    <property type="match status" value="1"/>
</dbReference>
<dbReference type="RefSeq" id="WP_104058766.1">
    <property type="nucleotide sequence ID" value="NZ_PREZ01000005.1"/>
</dbReference>
<dbReference type="CDD" id="cd11572">
    <property type="entry name" value="RlmI_M_like"/>
    <property type="match status" value="1"/>
</dbReference>
<keyword evidence="7" id="KW-1185">Reference proteome</keyword>
<evidence type="ECO:0000256" key="2">
    <source>
        <dbReference type="ARBA" id="ARBA00022679"/>
    </source>
</evidence>
<dbReference type="OrthoDB" id="9805492at2"/>
<dbReference type="InterPro" id="IPR036974">
    <property type="entry name" value="PUA_sf"/>
</dbReference>
<dbReference type="GO" id="GO:0003723">
    <property type="term" value="F:RNA binding"/>
    <property type="evidence" value="ECO:0007669"/>
    <property type="project" value="InterPro"/>
</dbReference>
<dbReference type="InterPro" id="IPR019614">
    <property type="entry name" value="SAM-dep_methyl-trfase"/>
</dbReference>
<dbReference type="PANTHER" id="PTHR43042:SF3">
    <property type="entry name" value="RIBOSOMAL RNA LARGE SUBUNIT METHYLTRANSFERASE YWBD-RELATED"/>
    <property type="match status" value="1"/>
</dbReference>
<evidence type="ECO:0000256" key="1">
    <source>
        <dbReference type="ARBA" id="ARBA00022603"/>
    </source>
</evidence>
<accession>A0A2S5GA31</accession>
<dbReference type="Pfam" id="PF17785">
    <property type="entry name" value="PUA_3"/>
    <property type="match status" value="1"/>
</dbReference>
<keyword evidence="2 6" id="KW-0808">Transferase</keyword>
<evidence type="ECO:0000256" key="3">
    <source>
        <dbReference type="ARBA" id="ARBA00022691"/>
    </source>
</evidence>
<protein>
    <submittedName>
        <fullName evidence="6">RlmI/RlmK family 23S rRNA methyltransferase</fullName>
    </submittedName>
</protein>
<keyword evidence="3" id="KW-0949">S-adenosyl-L-methionine</keyword>
<evidence type="ECO:0000259" key="5">
    <source>
        <dbReference type="Pfam" id="PF17785"/>
    </source>
</evidence>
<feature type="domain" description="S-adenosylmethionine-dependent methyltransferase" evidence="4">
    <location>
        <begin position="111"/>
        <end position="342"/>
    </location>
</feature>
<dbReference type="SUPFAM" id="SSF88697">
    <property type="entry name" value="PUA domain-like"/>
    <property type="match status" value="1"/>
</dbReference>
<dbReference type="Pfam" id="PF10672">
    <property type="entry name" value="Methyltrans_SAM"/>
    <property type="match status" value="1"/>
</dbReference>
<feature type="domain" description="RlmI-like PUA" evidence="5">
    <location>
        <begin position="4"/>
        <end position="67"/>
    </location>
</feature>
<dbReference type="Gene3D" id="3.40.50.150">
    <property type="entry name" value="Vaccinia Virus protein VP39"/>
    <property type="match status" value="1"/>
</dbReference>
<comment type="caution">
    <text evidence="6">The sequence shown here is derived from an EMBL/GenBank/DDBJ whole genome shotgun (WGS) entry which is preliminary data.</text>
</comment>
<dbReference type="InterPro" id="IPR015947">
    <property type="entry name" value="PUA-like_sf"/>
</dbReference>
<dbReference type="EMBL" id="PREZ01000005">
    <property type="protein sequence ID" value="PPA69773.1"/>
    <property type="molecule type" value="Genomic_DNA"/>
</dbReference>
<gene>
    <name evidence="6" type="ORF">C4B60_14650</name>
</gene>
<proteinExistence type="predicted"/>
<dbReference type="Proteomes" id="UP000239047">
    <property type="component" value="Unassembled WGS sequence"/>
</dbReference>
<dbReference type="Gene3D" id="3.30.750.80">
    <property type="entry name" value="RNA methyltransferase domain (HRMD) like"/>
    <property type="match status" value="1"/>
</dbReference>
<name>A0A2S5GA31_9BACL</name>
<dbReference type="Gene3D" id="2.30.130.10">
    <property type="entry name" value="PUA domain"/>
    <property type="match status" value="1"/>
</dbReference>
<dbReference type="InterPro" id="IPR029063">
    <property type="entry name" value="SAM-dependent_MTases_sf"/>
</dbReference>
<dbReference type="SUPFAM" id="SSF53335">
    <property type="entry name" value="S-adenosyl-L-methionine-dependent methyltransferases"/>
    <property type="match status" value="1"/>
</dbReference>